<organism evidence="8 9">
    <name type="scientific">Leptomonas seymouri</name>
    <dbReference type="NCBI Taxonomy" id="5684"/>
    <lineage>
        <taxon>Eukaryota</taxon>
        <taxon>Discoba</taxon>
        <taxon>Euglenozoa</taxon>
        <taxon>Kinetoplastea</taxon>
        <taxon>Metakinetoplastina</taxon>
        <taxon>Trypanosomatida</taxon>
        <taxon>Trypanosomatidae</taxon>
        <taxon>Leishmaniinae</taxon>
        <taxon>Leptomonas</taxon>
    </lineage>
</organism>
<dbReference type="Gene3D" id="3.30.40.10">
    <property type="entry name" value="Zinc/RING finger domain, C3HC4 (zinc finger)"/>
    <property type="match status" value="1"/>
</dbReference>
<sequence length="627" mass="68207">MATAPLPRQFTMVPGQDVDALFLCPICNDSWADPVELVPCGDIFCRVCIHAARAKHAAQPMIMENFQCPLCHTVVQSEKKPNRMLLNTVLEVVVKCCYCEWRGTREASSQHECEEGKIQTELGTAAAPLSPLPFKPLPLGTAELELSSSTAPSPPKALPPRRASGSLQHPAEPTSAPPGPRGPRRAVQEIEGAFTTIEDDPTSTTFRPRTASQLIVAGGGGEDEDGIVRAVSADYVLDNMRSSAEDSALAAGLRGVGGHRGQASSSPLHPALAASSPPDSSPAEVAARRPPGGSSTSIPTPASHSTEPWRRYGLSQVEYDQLVGIFMMYDEGTGRLNLQQLRDLCFCVNFVQSEEDVIVIFGAMNSSHKGYVTQDEFLSWMSKHPADPSALFGLTQFEYTDAILQFRSVDPEFNGVIDANDFCTLCLTNGYARTLDEAMRLFHICDECNTGYVSLQTYLRHIKAIKRGSVAGEGSDGGHLHPSGGDKSNNSLSPERRDYLSSDPANAQAQQVSQGYRQPYNGQQPGMFELYPQVETAARQQTNPGSPYPQRLMTSLNPSPGDAQQQQKAIQQQQQPYSRMGRSTALANAPASMSQQGAARQNEMQQLQSRLHRPSARPRRDEECSMM</sequence>
<dbReference type="Pfam" id="PF00097">
    <property type="entry name" value="zf-C3HC4"/>
    <property type="match status" value="1"/>
</dbReference>
<feature type="region of interest" description="Disordered" evidence="5">
    <location>
        <begin position="470"/>
        <end position="627"/>
    </location>
</feature>
<dbReference type="EMBL" id="LJSK01000263">
    <property type="protein sequence ID" value="KPI84390.1"/>
    <property type="molecule type" value="Genomic_DNA"/>
</dbReference>
<protein>
    <recommendedName>
        <fullName evidence="10">Zinc finger protein</fullName>
    </recommendedName>
</protein>
<evidence type="ECO:0000256" key="2">
    <source>
        <dbReference type="ARBA" id="ARBA00022771"/>
    </source>
</evidence>
<dbReference type="PROSITE" id="PS50222">
    <property type="entry name" value="EF_HAND_2"/>
    <property type="match status" value="1"/>
</dbReference>
<dbReference type="InterPro" id="IPR018957">
    <property type="entry name" value="Znf_C3HC4_RING-type"/>
</dbReference>
<feature type="compositionally biased region" description="Polar residues" evidence="5">
    <location>
        <begin position="503"/>
        <end position="524"/>
    </location>
</feature>
<evidence type="ECO:0000256" key="3">
    <source>
        <dbReference type="ARBA" id="ARBA00022833"/>
    </source>
</evidence>
<evidence type="ECO:0000256" key="1">
    <source>
        <dbReference type="ARBA" id="ARBA00022723"/>
    </source>
</evidence>
<evidence type="ECO:0000259" key="6">
    <source>
        <dbReference type="PROSITE" id="PS50089"/>
    </source>
</evidence>
<dbReference type="InterPro" id="IPR011992">
    <property type="entry name" value="EF-hand-dom_pair"/>
</dbReference>
<dbReference type="InterPro" id="IPR013083">
    <property type="entry name" value="Znf_RING/FYVE/PHD"/>
</dbReference>
<dbReference type="SUPFAM" id="SSF57850">
    <property type="entry name" value="RING/U-box"/>
    <property type="match status" value="1"/>
</dbReference>
<keyword evidence="3" id="KW-0862">Zinc</keyword>
<feature type="domain" description="EF-hand" evidence="7">
    <location>
        <begin position="352"/>
        <end position="387"/>
    </location>
</feature>
<reference evidence="8 9" key="1">
    <citation type="journal article" date="2015" name="PLoS Pathog.">
        <title>Leptomonas seymouri: Adaptations to the Dixenous Life Cycle Analyzed by Genome Sequencing, Transcriptome Profiling and Co-infection with Leishmania donovani.</title>
        <authorList>
            <person name="Kraeva N."/>
            <person name="Butenko A."/>
            <person name="Hlavacova J."/>
            <person name="Kostygov A."/>
            <person name="Myskova J."/>
            <person name="Grybchuk D."/>
            <person name="Lestinova T."/>
            <person name="Votypka J."/>
            <person name="Volf P."/>
            <person name="Opperdoes F."/>
            <person name="Flegontov P."/>
            <person name="Lukes J."/>
            <person name="Yurchenko V."/>
        </authorList>
    </citation>
    <scope>NUCLEOTIDE SEQUENCE [LARGE SCALE GENOMIC DNA]</scope>
    <source>
        <strain evidence="8 9">ATCC 30220</strain>
    </source>
</reference>
<accession>A0A0N1HV78</accession>
<proteinExistence type="predicted"/>
<feature type="compositionally biased region" description="Low complexity" evidence="5">
    <location>
        <begin position="563"/>
        <end position="575"/>
    </location>
</feature>
<dbReference type="SUPFAM" id="SSF47473">
    <property type="entry name" value="EF-hand"/>
    <property type="match status" value="1"/>
</dbReference>
<dbReference type="InterPro" id="IPR002048">
    <property type="entry name" value="EF_hand_dom"/>
</dbReference>
<dbReference type="VEuPathDB" id="TriTrypDB:Lsey_0263_0020"/>
<comment type="caution">
    <text evidence="8">The sequence shown here is derived from an EMBL/GenBank/DDBJ whole genome shotgun (WGS) entry which is preliminary data.</text>
</comment>
<evidence type="ECO:0000313" key="8">
    <source>
        <dbReference type="EMBL" id="KPI84390.1"/>
    </source>
</evidence>
<dbReference type="OrthoDB" id="1630758at2759"/>
<dbReference type="PROSITE" id="PS50089">
    <property type="entry name" value="ZF_RING_2"/>
    <property type="match status" value="1"/>
</dbReference>
<feature type="region of interest" description="Disordered" evidence="5">
    <location>
        <begin position="145"/>
        <end position="185"/>
    </location>
</feature>
<gene>
    <name evidence="8" type="ORF">ABL78_6551</name>
</gene>
<evidence type="ECO:0000256" key="5">
    <source>
        <dbReference type="SAM" id="MobiDB-lite"/>
    </source>
</evidence>
<feature type="region of interest" description="Disordered" evidence="5">
    <location>
        <begin position="255"/>
        <end position="309"/>
    </location>
</feature>
<dbReference type="GO" id="GO:0008270">
    <property type="term" value="F:zinc ion binding"/>
    <property type="evidence" value="ECO:0007669"/>
    <property type="project" value="UniProtKB-KW"/>
</dbReference>
<dbReference type="SMART" id="SM00184">
    <property type="entry name" value="RING"/>
    <property type="match status" value="1"/>
</dbReference>
<dbReference type="AlphaFoldDB" id="A0A0N1HV78"/>
<evidence type="ECO:0000256" key="4">
    <source>
        <dbReference type="PROSITE-ProRule" id="PRU00175"/>
    </source>
</evidence>
<dbReference type="Gene3D" id="1.10.238.10">
    <property type="entry name" value="EF-hand"/>
    <property type="match status" value="1"/>
</dbReference>
<feature type="compositionally biased region" description="Low complexity" evidence="5">
    <location>
        <begin position="263"/>
        <end position="303"/>
    </location>
</feature>
<dbReference type="CDD" id="cd16544">
    <property type="entry name" value="RING-HC_RNF138"/>
    <property type="match status" value="1"/>
</dbReference>
<dbReference type="InterPro" id="IPR001841">
    <property type="entry name" value="Znf_RING"/>
</dbReference>
<keyword evidence="1" id="KW-0479">Metal-binding</keyword>
<evidence type="ECO:0008006" key="10">
    <source>
        <dbReference type="Google" id="ProtNLM"/>
    </source>
</evidence>
<keyword evidence="2 4" id="KW-0863">Zinc-finger</keyword>
<feature type="compositionally biased region" description="Polar residues" evidence="5">
    <location>
        <begin position="591"/>
        <end position="609"/>
    </location>
</feature>
<feature type="compositionally biased region" description="Basic and acidic residues" evidence="5">
    <location>
        <begin position="618"/>
        <end position="627"/>
    </location>
</feature>
<dbReference type="OMA" id="VPCGDIF"/>
<evidence type="ECO:0000313" key="9">
    <source>
        <dbReference type="Proteomes" id="UP000038009"/>
    </source>
</evidence>
<evidence type="ECO:0000259" key="7">
    <source>
        <dbReference type="PROSITE" id="PS50222"/>
    </source>
</evidence>
<name>A0A0N1HV78_LEPSE</name>
<dbReference type="GO" id="GO:0005509">
    <property type="term" value="F:calcium ion binding"/>
    <property type="evidence" value="ECO:0007669"/>
    <property type="project" value="InterPro"/>
</dbReference>
<feature type="domain" description="RING-type" evidence="6">
    <location>
        <begin position="24"/>
        <end position="72"/>
    </location>
</feature>
<dbReference type="Proteomes" id="UP000038009">
    <property type="component" value="Unassembled WGS sequence"/>
</dbReference>
<keyword evidence="9" id="KW-1185">Reference proteome</keyword>